<dbReference type="PROSITE" id="PS51123">
    <property type="entry name" value="OMPA_2"/>
    <property type="match status" value="1"/>
</dbReference>
<dbReference type="PANTHER" id="PTHR30329:SF21">
    <property type="entry name" value="LIPOPROTEIN YIAD-RELATED"/>
    <property type="match status" value="1"/>
</dbReference>
<name>A0ABY5MX28_9SPHN</name>
<evidence type="ECO:0000313" key="5">
    <source>
        <dbReference type="Proteomes" id="UP000831921"/>
    </source>
</evidence>
<dbReference type="EMBL" id="CP097253">
    <property type="protein sequence ID" value="UUR09012.1"/>
    <property type="molecule type" value="Genomic_DNA"/>
</dbReference>
<feature type="chain" id="PRO_5047036906" evidence="2">
    <location>
        <begin position="20"/>
        <end position="124"/>
    </location>
</feature>
<evidence type="ECO:0000256" key="1">
    <source>
        <dbReference type="PROSITE-ProRule" id="PRU00473"/>
    </source>
</evidence>
<feature type="domain" description="OmpA-like" evidence="3">
    <location>
        <begin position="12"/>
        <end position="124"/>
    </location>
</feature>
<accession>A0ABY5MX28</accession>
<dbReference type="PANTHER" id="PTHR30329">
    <property type="entry name" value="STATOR ELEMENT OF FLAGELLAR MOTOR COMPLEX"/>
    <property type="match status" value="1"/>
</dbReference>
<reference evidence="4 5" key="1">
    <citation type="submission" date="2022-05" db="EMBL/GenBank/DDBJ databases">
        <title>S8-45 Sphingomonas ultraviolaceadurans.</title>
        <authorList>
            <person name="Liu Y."/>
        </authorList>
    </citation>
    <scope>NUCLEOTIDE SEQUENCE [LARGE SCALE GENOMIC DNA]</scope>
    <source>
        <strain evidence="4 5">S8-45</strain>
    </source>
</reference>
<feature type="signal peptide" evidence="2">
    <location>
        <begin position="1"/>
        <end position="19"/>
    </location>
</feature>
<sequence>MLNLFLAAAAALQPAAAPAPLMIFFDSGGKDIRREWEPVLDEAAKAAAGVTRLRIIGHSDRPGSPAVNRRFALQRAQVVADALVARGVQRSVLLIETQGEDSPFIPTPDNVREIQNRRVDIRPE</sequence>
<dbReference type="Pfam" id="PF00691">
    <property type="entry name" value="OmpA"/>
    <property type="match status" value="1"/>
</dbReference>
<dbReference type="InterPro" id="IPR006665">
    <property type="entry name" value="OmpA-like"/>
</dbReference>
<protein>
    <submittedName>
        <fullName evidence="4">OmpA family protein</fullName>
    </submittedName>
</protein>
<gene>
    <name evidence="4" type="ORF">M1K48_05165</name>
</gene>
<proteinExistence type="predicted"/>
<keyword evidence="2" id="KW-0732">Signal</keyword>
<organism evidence="4 5">
    <name type="scientific">Sphingomonas glaciei</name>
    <dbReference type="NCBI Taxonomy" id="2938948"/>
    <lineage>
        <taxon>Bacteria</taxon>
        <taxon>Pseudomonadati</taxon>
        <taxon>Pseudomonadota</taxon>
        <taxon>Alphaproteobacteria</taxon>
        <taxon>Sphingomonadales</taxon>
        <taxon>Sphingomonadaceae</taxon>
        <taxon>Sphingomonas</taxon>
    </lineage>
</organism>
<dbReference type="Proteomes" id="UP000831921">
    <property type="component" value="Chromosome"/>
</dbReference>
<evidence type="ECO:0000313" key="4">
    <source>
        <dbReference type="EMBL" id="UUR09012.1"/>
    </source>
</evidence>
<keyword evidence="1" id="KW-0472">Membrane</keyword>
<dbReference type="SUPFAM" id="SSF103088">
    <property type="entry name" value="OmpA-like"/>
    <property type="match status" value="1"/>
</dbReference>
<dbReference type="Gene3D" id="3.30.1330.60">
    <property type="entry name" value="OmpA-like domain"/>
    <property type="match status" value="1"/>
</dbReference>
<dbReference type="RefSeq" id="WP_249504780.1">
    <property type="nucleotide sequence ID" value="NZ_CP097253.1"/>
</dbReference>
<keyword evidence="5" id="KW-1185">Reference proteome</keyword>
<evidence type="ECO:0000256" key="2">
    <source>
        <dbReference type="SAM" id="SignalP"/>
    </source>
</evidence>
<evidence type="ECO:0000259" key="3">
    <source>
        <dbReference type="PROSITE" id="PS51123"/>
    </source>
</evidence>
<dbReference type="CDD" id="cd07185">
    <property type="entry name" value="OmpA_C-like"/>
    <property type="match status" value="1"/>
</dbReference>
<dbReference type="InterPro" id="IPR050330">
    <property type="entry name" value="Bact_OuterMem_StrucFunc"/>
</dbReference>
<dbReference type="InterPro" id="IPR036737">
    <property type="entry name" value="OmpA-like_sf"/>
</dbReference>